<dbReference type="InterPro" id="IPR007450">
    <property type="entry name" value="BamE_dom"/>
</dbReference>
<dbReference type="EMBL" id="BAAAFZ010000047">
    <property type="protein sequence ID" value="GAA0590200.1"/>
    <property type="molecule type" value="Genomic_DNA"/>
</dbReference>
<evidence type="ECO:0000256" key="4">
    <source>
        <dbReference type="SAM" id="MobiDB-lite"/>
    </source>
</evidence>
<keyword evidence="3" id="KW-0998">Cell outer membrane</keyword>
<feature type="domain" description="Outer membrane protein assembly factor BamE" evidence="5">
    <location>
        <begin position="39"/>
        <end position="113"/>
    </location>
</feature>
<protein>
    <recommendedName>
        <fullName evidence="5">Outer membrane protein assembly factor BamE domain-containing protein</fullName>
    </recommendedName>
</protein>
<keyword evidence="1" id="KW-0732">Signal</keyword>
<reference evidence="6 7" key="1">
    <citation type="journal article" date="2019" name="Int. J. Syst. Evol. Microbiol.">
        <title>The Global Catalogue of Microorganisms (GCM) 10K type strain sequencing project: providing services to taxonomists for standard genome sequencing and annotation.</title>
        <authorList>
            <consortium name="The Broad Institute Genomics Platform"/>
            <consortium name="The Broad Institute Genome Sequencing Center for Infectious Disease"/>
            <person name="Wu L."/>
            <person name="Ma J."/>
        </authorList>
    </citation>
    <scope>NUCLEOTIDE SEQUENCE [LARGE SCALE GENOMIC DNA]</scope>
    <source>
        <strain evidence="6 7">JCM 9933</strain>
    </source>
</reference>
<keyword evidence="2" id="KW-0472">Membrane</keyword>
<evidence type="ECO:0000256" key="1">
    <source>
        <dbReference type="ARBA" id="ARBA00022729"/>
    </source>
</evidence>
<keyword evidence="7" id="KW-1185">Reference proteome</keyword>
<evidence type="ECO:0000256" key="3">
    <source>
        <dbReference type="ARBA" id="ARBA00023237"/>
    </source>
</evidence>
<feature type="compositionally biased region" description="Low complexity" evidence="4">
    <location>
        <begin position="159"/>
        <end position="168"/>
    </location>
</feature>
<accession>A0ABN1FGS0</accession>
<gene>
    <name evidence="6" type="ORF">GCM10009416_30940</name>
</gene>
<dbReference type="Gene3D" id="3.30.1450.10">
    <property type="match status" value="1"/>
</dbReference>
<name>A0ABN1FGS0_9PROT</name>
<feature type="region of interest" description="Disordered" evidence="4">
    <location>
        <begin position="154"/>
        <end position="182"/>
    </location>
</feature>
<organism evidence="6 7">
    <name type="scientific">Craurococcus roseus</name>
    <dbReference type="NCBI Taxonomy" id="77585"/>
    <lineage>
        <taxon>Bacteria</taxon>
        <taxon>Pseudomonadati</taxon>
        <taxon>Pseudomonadota</taxon>
        <taxon>Alphaproteobacteria</taxon>
        <taxon>Acetobacterales</taxon>
        <taxon>Acetobacteraceae</taxon>
        <taxon>Craurococcus</taxon>
    </lineage>
</organism>
<sequence>MTSAERSTAPRPPLRALPILLPLLLGACSLFQAPVVQRGNRITPDQLAEITPGVQTKADVRAVLGSPTQTGMFGDDEWYYISSTTRQQPAGQLRVSDQQTVVVEFDRGGAVRRVRALDGADARDVQMVERETPVPGNERTLLQALFGNVGRFGPGAAGTGTQPQQTTPGVGGIGQGASGLAR</sequence>
<dbReference type="PANTHER" id="PTHR37482:SF1">
    <property type="entry name" value="OUTER MEMBRANE PROTEIN ASSEMBLY FACTOR BAME"/>
    <property type="match status" value="1"/>
</dbReference>
<dbReference type="Proteomes" id="UP001501588">
    <property type="component" value="Unassembled WGS sequence"/>
</dbReference>
<dbReference type="PROSITE" id="PS51257">
    <property type="entry name" value="PROKAR_LIPOPROTEIN"/>
    <property type="match status" value="1"/>
</dbReference>
<evidence type="ECO:0000259" key="5">
    <source>
        <dbReference type="Pfam" id="PF04355"/>
    </source>
</evidence>
<proteinExistence type="predicted"/>
<dbReference type="PANTHER" id="PTHR37482">
    <property type="entry name" value="OUTER MEMBRANE PROTEIN ASSEMBLY FACTOR BAME"/>
    <property type="match status" value="1"/>
</dbReference>
<comment type="caution">
    <text evidence="6">The sequence shown here is derived from an EMBL/GenBank/DDBJ whole genome shotgun (WGS) entry which is preliminary data.</text>
</comment>
<dbReference type="InterPro" id="IPR026592">
    <property type="entry name" value="BamE"/>
</dbReference>
<evidence type="ECO:0000256" key="2">
    <source>
        <dbReference type="ARBA" id="ARBA00023136"/>
    </source>
</evidence>
<evidence type="ECO:0000313" key="7">
    <source>
        <dbReference type="Proteomes" id="UP001501588"/>
    </source>
</evidence>
<evidence type="ECO:0000313" key="6">
    <source>
        <dbReference type="EMBL" id="GAA0590200.1"/>
    </source>
</evidence>
<dbReference type="InterPro" id="IPR037873">
    <property type="entry name" value="BamE-like"/>
</dbReference>
<dbReference type="RefSeq" id="WP_343896258.1">
    <property type="nucleotide sequence ID" value="NZ_BAAAFZ010000047.1"/>
</dbReference>
<dbReference type="Pfam" id="PF04355">
    <property type="entry name" value="BamE"/>
    <property type="match status" value="1"/>
</dbReference>
<feature type="compositionally biased region" description="Gly residues" evidence="4">
    <location>
        <begin position="169"/>
        <end position="182"/>
    </location>
</feature>